<keyword evidence="4" id="KW-1134">Transmembrane beta strand</keyword>
<reference evidence="11" key="1">
    <citation type="submission" date="2018-09" db="EMBL/GenBank/DDBJ databases">
        <title>Chryseolinea sp. KIS68-18 isolated from soil.</title>
        <authorList>
            <person name="Weon H.-Y."/>
            <person name="Kwon S.-W."/>
            <person name="Lee S.A."/>
        </authorList>
    </citation>
    <scope>NUCLEOTIDE SEQUENCE [LARGE SCALE GENOMIC DNA]</scope>
    <source>
        <strain evidence="11">KIS68-18</strain>
    </source>
</reference>
<dbReference type="AlphaFoldDB" id="A0A385SFR0"/>
<dbReference type="InterPro" id="IPR051906">
    <property type="entry name" value="TolC-like"/>
</dbReference>
<dbReference type="Gene3D" id="1.20.1600.10">
    <property type="entry name" value="Outer membrane efflux proteins (OEP)"/>
    <property type="match status" value="1"/>
</dbReference>
<dbReference type="EMBL" id="CP032382">
    <property type="protein sequence ID" value="AYB29236.1"/>
    <property type="molecule type" value="Genomic_DNA"/>
</dbReference>
<dbReference type="PANTHER" id="PTHR30026">
    <property type="entry name" value="OUTER MEMBRANE PROTEIN TOLC"/>
    <property type="match status" value="1"/>
</dbReference>
<dbReference type="Pfam" id="PF02321">
    <property type="entry name" value="OEP"/>
    <property type="match status" value="2"/>
</dbReference>
<dbReference type="InterPro" id="IPR003423">
    <property type="entry name" value="OMP_efflux"/>
</dbReference>
<evidence type="ECO:0000256" key="6">
    <source>
        <dbReference type="ARBA" id="ARBA00023136"/>
    </source>
</evidence>
<dbReference type="GO" id="GO:0015288">
    <property type="term" value="F:porin activity"/>
    <property type="evidence" value="ECO:0007669"/>
    <property type="project" value="TreeGrafter"/>
</dbReference>
<dbReference type="SUPFAM" id="SSF56954">
    <property type="entry name" value="Outer membrane efflux proteins (OEP)"/>
    <property type="match status" value="1"/>
</dbReference>
<keyword evidence="7" id="KW-0998">Cell outer membrane</keyword>
<evidence type="ECO:0000256" key="9">
    <source>
        <dbReference type="SAM" id="SignalP"/>
    </source>
</evidence>
<evidence type="ECO:0000256" key="1">
    <source>
        <dbReference type="ARBA" id="ARBA00004442"/>
    </source>
</evidence>
<protein>
    <submittedName>
        <fullName evidence="10">TolC family protein</fullName>
    </submittedName>
</protein>
<proteinExistence type="inferred from homology"/>
<dbReference type="GO" id="GO:0015562">
    <property type="term" value="F:efflux transmembrane transporter activity"/>
    <property type="evidence" value="ECO:0007669"/>
    <property type="project" value="InterPro"/>
</dbReference>
<feature type="chain" id="PRO_5017362751" evidence="9">
    <location>
        <begin position="24"/>
        <end position="453"/>
    </location>
</feature>
<name>A0A385SFR0_9BACT</name>
<evidence type="ECO:0000256" key="3">
    <source>
        <dbReference type="ARBA" id="ARBA00022448"/>
    </source>
</evidence>
<comment type="subcellular location">
    <subcellularLocation>
        <location evidence="1">Cell outer membrane</location>
    </subcellularLocation>
</comment>
<comment type="similarity">
    <text evidence="2">Belongs to the outer membrane factor (OMF) (TC 1.B.17) family.</text>
</comment>
<dbReference type="GO" id="GO:0009279">
    <property type="term" value="C:cell outer membrane"/>
    <property type="evidence" value="ECO:0007669"/>
    <property type="project" value="UniProtKB-SubCell"/>
</dbReference>
<dbReference type="GO" id="GO:1990281">
    <property type="term" value="C:efflux pump complex"/>
    <property type="evidence" value="ECO:0007669"/>
    <property type="project" value="TreeGrafter"/>
</dbReference>
<feature type="coiled-coil region" evidence="8">
    <location>
        <begin position="214"/>
        <end position="241"/>
    </location>
</feature>
<dbReference type="RefSeq" id="WP_119752559.1">
    <property type="nucleotide sequence ID" value="NZ_CP032382.1"/>
</dbReference>
<accession>A0A385SFR0</accession>
<sequence length="453" mass="51250">MKTNLPYQLIRYGLAIVLTTLSAALTAQTVLDGYVSEGLKDNLVLQQKDITLQQAQQSLQIARSYFFPSVNLLGDYTSGEGGRSIAIPVGDLLNPVYASLNQLTQGDKFPQIENVNQNFFPHNFYDARVRTSLPLVNTDLYVNRSIQSQQIVLKQYEVELYKRQLVLDIKSAYFSYLAAVAAVKIYESGLGLVNKNVEVNESLLRNGKSLPANYLRSKSEAERVKADLNSAENRVVNARKYFNFLLNKPLDREIEVSYTFSDATALDTASTDIASREELKMIKTSRDINAASIRLNKLTRVPKVNAFLDLGSQASDWKFNDKSKYYLVGVQLSLPLFQGFRNNISIRQNTLEMRKTELNLTRTTEQLQLAADVAKNDLQTTIQNYAAAREQLKSAQSYFNLVEKGYQQGINTLIEFLDARNQLTSSQLQQNLRLFEMLTAEARLERETASYTF</sequence>
<keyword evidence="8" id="KW-0175">Coiled coil</keyword>
<keyword evidence="11" id="KW-1185">Reference proteome</keyword>
<keyword evidence="9" id="KW-0732">Signal</keyword>
<evidence type="ECO:0000256" key="4">
    <source>
        <dbReference type="ARBA" id="ARBA00022452"/>
    </source>
</evidence>
<feature type="signal peptide" evidence="9">
    <location>
        <begin position="1"/>
        <end position="23"/>
    </location>
</feature>
<keyword evidence="3" id="KW-0813">Transport</keyword>
<dbReference type="PANTHER" id="PTHR30026:SF20">
    <property type="entry name" value="OUTER MEMBRANE PROTEIN TOLC"/>
    <property type="match status" value="1"/>
</dbReference>
<keyword evidence="5" id="KW-0812">Transmembrane</keyword>
<evidence type="ECO:0000256" key="8">
    <source>
        <dbReference type="SAM" id="Coils"/>
    </source>
</evidence>
<evidence type="ECO:0000256" key="7">
    <source>
        <dbReference type="ARBA" id="ARBA00023237"/>
    </source>
</evidence>
<dbReference type="Proteomes" id="UP000266183">
    <property type="component" value="Chromosome"/>
</dbReference>
<organism evidence="10 11">
    <name type="scientific">Chryseolinea soli</name>
    <dbReference type="NCBI Taxonomy" id="2321403"/>
    <lineage>
        <taxon>Bacteria</taxon>
        <taxon>Pseudomonadati</taxon>
        <taxon>Bacteroidota</taxon>
        <taxon>Cytophagia</taxon>
        <taxon>Cytophagales</taxon>
        <taxon>Fulvivirgaceae</taxon>
        <taxon>Chryseolinea</taxon>
    </lineage>
</organism>
<evidence type="ECO:0000256" key="2">
    <source>
        <dbReference type="ARBA" id="ARBA00007613"/>
    </source>
</evidence>
<keyword evidence="6" id="KW-0472">Membrane</keyword>
<dbReference type="OrthoDB" id="13803at2"/>
<evidence type="ECO:0000313" key="11">
    <source>
        <dbReference type="Proteomes" id="UP000266183"/>
    </source>
</evidence>
<dbReference type="KEGG" id="chk:D4L85_00970"/>
<evidence type="ECO:0000256" key="5">
    <source>
        <dbReference type="ARBA" id="ARBA00022692"/>
    </source>
</evidence>
<evidence type="ECO:0000313" key="10">
    <source>
        <dbReference type="EMBL" id="AYB29236.1"/>
    </source>
</evidence>
<gene>
    <name evidence="10" type="ORF">D4L85_00970</name>
</gene>